<comment type="caution">
    <text evidence="6">The sequence shown here is derived from an EMBL/GenBank/DDBJ whole genome shotgun (WGS) entry which is preliminary data.</text>
</comment>
<dbReference type="PANTHER" id="PTHR46008">
    <property type="entry name" value="LEAF RUST 10 DISEASE-RESISTANCE LOCUS RECEPTOR-LIKE PROTEIN KINASE-LIKE 1.4"/>
    <property type="match status" value="1"/>
</dbReference>
<protein>
    <recommendedName>
        <fullName evidence="5">Wall-associated receptor kinase C-terminal domain-containing protein</fullName>
    </recommendedName>
</protein>
<dbReference type="AlphaFoldDB" id="A0A835HS31"/>
<dbReference type="Proteomes" id="UP000631114">
    <property type="component" value="Unassembled WGS sequence"/>
</dbReference>
<dbReference type="OrthoDB" id="635050at2759"/>
<accession>A0A835HS31</accession>
<evidence type="ECO:0000256" key="2">
    <source>
        <dbReference type="ARBA" id="ARBA00022840"/>
    </source>
</evidence>
<dbReference type="InterPro" id="IPR011009">
    <property type="entry name" value="Kinase-like_dom_sf"/>
</dbReference>
<keyword evidence="4" id="KW-0812">Transmembrane</keyword>
<keyword evidence="1" id="KW-0547">Nucleotide-binding</keyword>
<dbReference type="Gene3D" id="1.10.510.10">
    <property type="entry name" value="Transferase(Phosphotransferase) domain 1"/>
    <property type="match status" value="1"/>
</dbReference>
<reference evidence="6 7" key="1">
    <citation type="submission" date="2020-10" db="EMBL/GenBank/DDBJ databases">
        <title>The Coptis chinensis genome and diversification of protoberbering-type alkaloids.</title>
        <authorList>
            <person name="Wang B."/>
            <person name="Shu S."/>
            <person name="Song C."/>
            <person name="Liu Y."/>
        </authorList>
    </citation>
    <scope>NUCLEOTIDE SEQUENCE [LARGE SCALE GENOMIC DNA]</scope>
    <source>
        <strain evidence="6">HL-2020</strain>
        <tissue evidence="6">Leaf</tissue>
    </source>
</reference>
<dbReference type="EMBL" id="JADFTS010000005">
    <property type="protein sequence ID" value="KAF9604800.1"/>
    <property type="molecule type" value="Genomic_DNA"/>
</dbReference>
<proteinExistence type="predicted"/>
<evidence type="ECO:0000256" key="4">
    <source>
        <dbReference type="SAM" id="Phobius"/>
    </source>
</evidence>
<keyword evidence="3" id="KW-0325">Glycoprotein</keyword>
<keyword evidence="2" id="KW-0067">ATP-binding</keyword>
<keyword evidence="4" id="KW-0472">Membrane</keyword>
<sequence length="296" mass="33431">MFRNYLTIVDVDIVDQDCPQPRRNFSLQSTPYLRYYGGYTNMTFFYNCTNNTQNVQQLLPCLDIYNNSSHTNERSYAFAEGKIPIGFDGYKTCSESVVATFSYPATTNITQELKLGVKLDWSAPTTDCQYCEKSYGRCQFNSTSFRSCNQDSYGYVIGLPIIARKIITIGVPCGVGIVLTILLLVTEDWERSGGQCQYNTTGTVLVLLVSTATMESSEIELVHRRVWVYVQLLSLLTVAVYRKPHNILLDEDFCLKISDFGMAKLYPTREISVVSMVGARGTLVGFLTSWTFIVME</sequence>
<dbReference type="SUPFAM" id="SSF56112">
    <property type="entry name" value="Protein kinase-like (PK-like)"/>
    <property type="match status" value="1"/>
</dbReference>
<dbReference type="Pfam" id="PF14380">
    <property type="entry name" value="WAK_assoc"/>
    <property type="match status" value="1"/>
</dbReference>
<feature type="transmembrane region" description="Helical" evidence="4">
    <location>
        <begin position="166"/>
        <end position="185"/>
    </location>
</feature>
<dbReference type="PANTHER" id="PTHR46008:SF2">
    <property type="entry name" value="LEAF RUST 10 DISEASE-RESISTANCE LOCUS RECEPTOR-LIKE PROTEIN KINASE-LIKE 1.4"/>
    <property type="match status" value="1"/>
</dbReference>
<evidence type="ECO:0000313" key="6">
    <source>
        <dbReference type="EMBL" id="KAF9604800.1"/>
    </source>
</evidence>
<gene>
    <name evidence="6" type="ORF">IFM89_010341</name>
</gene>
<feature type="domain" description="Wall-associated receptor kinase C-terminal" evidence="5">
    <location>
        <begin position="75"/>
        <end position="145"/>
    </location>
</feature>
<dbReference type="GO" id="GO:0005524">
    <property type="term" value="F:ATP binding"/>
    <property type="evidence" value="ECO:0007669"/>
    <property type="project" value="UniProtKB-KW"/>
</dbReference>
<evidence type="ECO:0000256" key="1">
    <source>
        <dbReference type="ARBA" id="ARBA00022741"/>
    </source>
</evidence>
<dbReference type="InterPro" id="IPR032872">
    <property type="entry name" value="WAK_assoc_C"/>
</dbReference>
<evidence type="ECO:0000259" key="5">
    <source>
        <dbReference type="Pfam" id="PF14380"/>
    </source>
</evidence>
<evidence type="ECO:0000313" key="7">
    <source>
        <dbReference type="Proteomes" id="UP000631114"/>
    </source>
</evidence>
<keyword evidence="7" id="KW-1185">Reference proteome</keyword>
<name>A0A835HS31_9MAGN</name>
<feature type="transmembrane region" description="Helical" evidence="4">
    <location>
        <begin position="271"/>
        <end position="295"/>
    </location>
</feature>
<evidence type="ECO:0000256" key="3">
    <source>
        <dbReference type="ARBA" id="ARBA00023180"/>
    </source>
</evidence>
<organism evidence="6 7">
    <name type="scientific">Coptis chinensis</name>
    <dbReference type="NCBI Taxonomy" id="261450"/>
    <lineage>
        <taxon>Eukaryota</taxon>
        <taxon>Viridiplantae</taxon>
        <taxon>Streptophyta</taxon>
        <taxon>Embryophyta</taxon>
        <taxon>Tracheophyta</taxon>
        <taxon>Spermatophyta</taxon>
        <taxon>Magnoliopsida</taxon>
        <taxon>Ranunculales</taxon>
        <taxon>Ranunculaceae</taxon>
        <taxon>Coptidoideae</taxon>
        <taxon>Coptis</taxon>
    </lineage>
</organism>
<keyword evidence="4" id="KW-1133">Transmembrane helix</keyword>
<dbReference type="GO" id="GO:0016301">
    <property type="term" value="F:kinase activity"/>
    <property type="evidence" value="ECO:0007669"/>
    <property type="project" value="TreeGrafter"/>
</dbReference>